<evidence type="ECO:0000313" key="4">
    <source>
        <dbReference type="Proteomes" id="UP001597267"/>
    </source>
</evidence>
<gene>
    <name evidence="3" type="ORF">ACFQ5M_02810</name>
</gene>
<organism evidence="3 4">
    <name type="scientific">Agrilactobacillus yilanensis</name>
    <dbReference type="NCBI Taxonomy" id="2485997"/>
    <lineage>
        <taxon>Bacteria</taxon>
        <taxon>Bacillati</taxon>
        <taxon>Bacillota</taxon>
        <taxon>Bacilli</taxon>
        <taxon>Lactobacillales</taxon>
        <taxon>Lactobacillaceae</taxon>
        <taxon>Agrilactobacillus</taxon>
    </lineage>
</organism>
<accession>A0ABW4J3R7</accession>
<dbReference type="InterPro" id="IPR014044">
    <property type="entry name" value="CAP_dom"/>
</dbReference>
<dbReference type="Gene3D" id="3.40.33.10">
    <property type="entry name" value="CAP"/>
    <property type="match status" value="1"/>
</dbReference>
<comment type="caution">
    <text evidence="3">The sequence shown here is derived from an EMBL/GenBank/DDBJ whole genome shotgun (WGS) entry which is preliminary data.</text>
</comment>
<name>A0ABW4J3R7_9LACO</name>
<feature type="chain" id="PRO_5046008198" evidence="1">
    <location>
        <begin position="21"/>
        <end position="320"/>
    </location>
</feature>
<keyword evidence="1" id="KW-0732">Signal</keyword>
<dbReference type="Pfam" id="PF00188">
    <property type="entry name" value="CAP"/>
    <property type="match status" value="1"/>
</dbReference>
<protein>
    <submittedName>
        <fullName evidence="3">CAP domain-containing protein</fullName>
    </submittedName>
</protein>
<dbReference type="PANTHER" id="PTHR31157">
    <property type="entry name" value="SCP DOMAIN-CONTAINING PROTEIN"/>
    <property type="match status" value="1"/>
</dbReference>
<dbReference type="RefSeq" id="WP_125715060.1">
    <property type="nucleotide sequence ID" value="NZ_JBHTOP010000004.1"/>
</dbReference>
<dbReference type="InterPro" id="IPR035940">
    <property type="entry name" value="CAP_sf"/>
</dbReference>
<reference evidence="4" key="1">
    <citation type="journal article" date="2019" name="Int. J. Syst. Evol. Microbiol.">
        <title>The Global Catalogue of Microorganisms (GCM) 10K type strain sequencing project: providing services to taxonomists for standard genome sequencing and annotation.</title>
        <authorList>
            <consortium name="The Broad Institute Genomics Platform"/>
            <consortium name="The Broad Institute Genome Sequencing Center for Infectious Disease"/>
            <person name="Wu L."/>
            <person name="Ma J."/>
        </authorList>
    </citation>
    <scope>NUCLEOTIDE SEQUENCE [LARGE SCALE GENOMIC DNA]</scope>
    <source>
        <strain evidence="4">CCM 8896</strain>
    </source>
</reference>
<sequence length="320" mass="35377">MNKFCMLSCATLLGLSLATAKPMIPGFQTQQPHYVKAAISPGTATNAAATTTIRFSPNLDHVRALMFYAINQLRQQNGLHPLQYNQSITNAWSQTIVDRNATQSTLSHDMTDESHALNSIGYYFFGENLAMTPINTYIRSGGALLNPITNDEQLAIALVTQYYDDVGVTDYGHRKNLLNPWFTQVGMAFTKTTDANGVTRVYNSLDFAGVATAATNSAINNYVSYSSESGVNESTWPTHYTPLSETYINWQSGIYGVINDKAGLDLWTGYGQNRSYSGRVLPYGSAWKIDGTKVDSNGTLWYLVGPNQWLDSNYVNVYGW</sequence>
<dbReference type="PANTHER" id="PTHR31157:SF1">
    <property type="entry name" value="SCP DOMAIN-CONTAINING PROTEIN"/>
    <property type="match status" value="1"/>
</dbReference>
<evidence type="ECO:0000256" key="1">
    <source>
        <dbReference type="SAM" id="SignalP"/>
    </source>
</evidence>
<feature type="signal peptide" evidence="1">
    <location>
        <begin position="1"/>
        <end position="20"/>
    </location>
</feature>
<feature type="domain" description="SCP" evidence="2">
    <location>
        <begin position="68"/>
        <end position="197"/>
    </location>
</feature>
<dbReference type="CDD" id="cd05379">
    <property type="entry name" value="CAP_bacterial"/>
    <property type="match status" value="1"/>
</dbReference>
<dbReference type="SUPFAM" id="SSF55797">
    <property type="entry name" value="PR-1-like"/>
    <property type="match status" value="1"/>
</dbReference>
<dbReference type="Proteomes" id="UP001597267">
    <property type="component" value="Unassembled WGS sequence"/>
</dbReference>
<keyword evidence="4" id="KW-1185">Reference proteome</keyword>
<proteinExistence type="predicted"/>
<evidence type="ECO:0000259" key="2">
    <source>
        <dbReference type="Pfam" id="PF00188"/>
    </source>
</evidence>
<dbReference type="EMBL" id="JBHTOP010000004">
    <property type="protein sequence ID" value="MFD1671024.1"/>
    <property type="molecule type" value="Genomic_DNA"/>
</dbReference>
<evidence type="ECO:0000313" key="3">
    <source>
        <dbReference type="EMBL" id="MFD1671024.1"/>
    </source>
</evidence>